<dbReference type="RefSeq" id="WP_073871477.1">
    <property type="nucleotide sequence ID" value="NZ_MPNT01000002.1"/>
</dbReference>
<protein>
    <submittedName>
        <fullName evidence="1">Uncharacterized protein</fullName>
    </submittedName>
</protein>
<keyword evidence="2" id="KW-1185">Reference proteome</keyword>
<accession>A0A1Q4I1C5</accession>
<dbReference type="STRING" id="53378.BRW65_03910"/>
<comment type="caution">
    <text evidence="1">The sequence shown here is derived from an EMBL/GenBank/DDBJ whole genome shotgun (WGS) entry which is preliminary data.</text>
</comment>
<name>A0A1Q4I1C5_9MYCO</name>
<sequence length="65" mass="7181">MRLNGIGNMDFAVKARDNADAALLQLSIGPLQFTLTESEGLRLSNRLVDAIEHHRRHRGAKEAGQ</sequence>
<dbReference type="AlphaFoldDB" id="A0A1Q4I1C5"/>
<gene>
    <name evidence="1" type="ORF">BRW65_03910</name>
</gene>
<evidence type="ECO:0000313" key="2">
    <source>
        <dbReference type="Proteomes" id="UP000186438"/>
    </source>
</evidence>
<organism evidence="1 2">
    <name type="scientific">Mycobacterium paraffinicum</name>
    <dbReference type="NCBI Taxonomy" id="53378"/>
    <lineage>
        <taxon>Bacteria</taxon>
        <taxon>Bacillati</taxon>
        <taxon>Actinomycetota</taxon>
        <taxon>Actinomycetes</taxon>
        <taxon>Mycobacteriales</taxon>
        <taxon>Mycobacteriaceae</taxon>
        <taxon>Mycobacterium</taxon>
    </lineage>
</organism>
<dbReference type="Proteomes" id="UP000186438">
    <property type="component" value="Unassembled WGS sequence"/>
</dbReference>
<reference evidence="1 2" key="1">
    <citation type="submission" date="2016-11" db="EMBL/GenBank/DDBJ databases">
        <title>Genome sequences of unsequenced Mycobacteria.</title>
        <authorList>
            <person name="Greninger A.L."/>
            <person name="Fang F."/>
            <person name="Jerome K.R."/>
        </authorList>
    </citation>
    <scope>NUCLEOTIDE SEQUENCE [LARGE SCALE GENOMIC DNA]</scope>
    <source>
        <strain evidence="1 2">M11</strain>
    </source>
</reference>
<evidence type="ECO:0000313" key="1">
    <source>
        <dbReference type="EMBL" id="OJZ75690.1"/>
    </source>
</evidence>
<dbReference type="EMBL" id="MPNT01000002">
    <property type="protein sequence ID" value="OJZ75690.1"/>
    <property type="molecule type" value="Genomic_DNA"/>
</dbReference>
<proteinExistence type="predicted"/>